<dbReference type="PANTHER" id="PTHR43968">
    <property type="match status" value="1"/>
</dbReference>
<evidence type="ECO:0000256" key="1">
    <source>
        <dbReference type="ARBA" id="ARBA00011067"/>
    </source>
</evidence>
<dbReference type="Pfam" id="PF13409">
    <property type="entry name" value="GST_N_2"/>
    <property type="match status" value="1"/>
</dbReference>
<accession>A0A8J2PG57</accession>
<evidence type="ECO:0000256" key="2">
    <source>
        <dbReference type="ARBA" id="ARBA00023002"/>
    </source>
</evidence>
<dbReference type="GO" id="GO:0005737">
    <property type="term" value="C:cytoplasm"/>
    <property type="evidence" value="ECO:0007669"/>
    <property type="project" value="TreeGrafter"/>
</dbReference>
<evidence type="ECO:0000259" key="3">
    <source>
        <dbReference type="PROSITE" id="PS50404"/>
    </source>
</evidence>
<dbReference type="OrthoDB" id="4951845at2759"/>
<dbReference type="GO" id="GO:0045174">
    <property type="term" value="F:glutathione dehydrogenase (ascorbate) activity"/>
    <property type="evidence" value="ECO:0007669"/>
    <property type="project" value="TreeGrafter"/>
</dbReference>
<evidence type="ECO:0000259" key="4">
    <source>
        <dbReference type="PROSITE" id="PS50405"/>
    </source>
</evidence>
<protein>
    <submittedName>
        <fullName evidence="5">Uncharacterized protein</fullName>
    </submittedName>
</protein>
<comment type="caution">
    <text evidence="5">The sequence shown here is derived from an EMBL/GenBank/DDBJ whole genome shotgun (WGS) entry which is preliminary data.</text>
</comment>
<gene>
    <name evidence="5" type="ORF">AFUS01_LOCUS38276</name>
</gene>
<dbReference type="FunFam" id="3.40.30.10:FF:000123">
    <property type="entry name" value="Glutathione transferase o1"/>
    <property type="match status" value="1"/>
</dbReference>
<feature type="domain" description="GST N-terminal" evidence="3">
    <location>
        <begin position="130"/>
        <end position="209"/>
    </location>
</feature>
<dbReference type="SFLD" id="SFLDS00019">
    <property type="entry name" value="Glutathione_Transferase_(cytos"/>
    <property type="match status" value="1"/>
</dbReference>
<dbReference type="GO" id="GO:0004364">
    <property type="term" value="F:glutathione transferase activity"/>
    <property type="evidence" value="ECO:0007669"/>
    <property type="project" value="TreeGrafter"/>
</dbReference>
<dbReference type="InterPro" id="IPR010987">
    <property type="entry name" value="Glutathione-S-Trfase_C-like"/>
</dbReference>
<dbReference type="InterPro" id="IPR004045">
    <property type="entry name" value="Glutathione_S-Trfase_N"/>
</dbReference>
<dbReference type="PANTHER" id="PTHR43968:SF6">
    <property type="entry name" value="GLUTATHIONE S-TRANSFERASE OMEGA"/>
    <property type="match status" value="1"/>
</dbReference>
<dbReference type="InterPro" id="IPR040079">
    <property type="entry name" value="Glutathione_S-Trfase"/>
</dbReference>
<evidence type="ECO:0000313" key="5">
    <source>
        <dbReference type="EMBL" id="CAG7828342.1"/>
    </source>
</evidence>
<dbReference type="InterPro" id="IPR050983">
    <property type="entry name" value="GST_Omega/HSP26"/>
</dbReference>
<dbReference type="Pfam" id="PF13410">
    <property type="entry name" value="GST_C_2"/>
    <property type="match status" value="1"/>
</dbReference>
<dbReference type="FunFam" id="1.20.1050.10:FF:000009">
    <property type="entry name" value="Glutathione S-transferase omega-1"/>
    <property type="match status" value="1"/>
</dbReference>
<keyword evidence="6" id="KW-1185">Reference proteome</keyword>
<comment type="similarity">
    <text evidence="1">Belongs to the GST superfamily. Omega family.</text>
</comment>
<dbReference type="PROSITE" id="PS50405">
    <property type="entry name" value="GST_CTER"/>
    <property type="match status" value="1"/>
</dbReference>
<name>A0A8J2PG57_9HEXA</name>
<dbReference type="SFLD" id="SFLDG00358">
    <property type="entry name" value="Main_(cytGST)"/>
    <property type="match status" value="1"/>
</dbReference>
<dbReference type="GO" id="GO:0006749">
    <property type="term" value="P:glutathione metabolic process"/>
    <property type="evidence" value="ECO:0007669"/>
    <property type="project" value="TreeGrafter"/>
</dbReference>
<dbReference type="AlphaFoldDB" id="A0A8J2PG57"/>
<proteinExistence type="inferred from homology"/>
<dbReference type="EMBL" id="CAJVCH010547203">
    <property type="protein sequence ID" value="CAG7828342.1"/>
    <property type="molecule type" value="Genomic_DNA"/>
</dbReference>
<dbReference type="Proteomes" id="UP000708208">
    <property type="component" value="Unassembled WGS sequence"/>
</dbReference>
<reference evidence="5" key="1">
    <citation type="submission" date="2021-06" db="EMBL/GenBank/DDBJ databases">
        <authorList>
            <person name="Hodson N. C."/>
            <person name="Mongue J. A."/>
            <person name="Jaron S. K."/>
        </authorList>
    </citation>
    <scope>NUCLEOTIDE SEQUENCE</scope>
</reference>
<feature type="domain" description="GST C-terminal" evidence="4">
    <location>
        <begin position="214"/>
        <end position="344"/>
    </location>
</feature>
<keyword evidence="2" id="KW-0560">Oxidoreductase</keyword>
<evidence type="ECO:0000313" key="6">
    <source>
        <dbReference type="Proteomes" id="UP000708208"/>
    </source>
</evidence>
<dbReference type="PROSITE" id="PS50404">
    <property type="entry name" value="GST_NTER"/>
    <property type="match status" value="1"/>
</dbReference>
<organism evidence="5 6">
    <name type="scientific">Allacma fusca</name>
    <dbReference type="NCBI Taxonomy" id="39272"/>
    <lineage>
        <taxon>Eukaryota</taxon>
        <taxon>Metazoa</taxon>
        <taxon>Ecdysozoa</taxon>
        <taxon>Arthropoda</taxon>
        <taxon>Hexapoda</taxon>
        <taxon>Collembola</taxon>
        <taxon>Symphypleona</taxon>
        <taxon>Sminthuridae</taxon>
        <taxon>Allacma</taxon>
    </lineage>
</organism>
<sequence length="360" mass="41215">MTVFLAITGFGNPLVLKGWFSSVIVQPESFIRSQFPQLQQRQLLPRQFSSYCGRLRFIDAAQLGKGKNSPLPLVVKQNITRVLTFPLRSIYVAPSCLSHIRNTNYPSSCYFNMSSKHLGPGSSCPPLQDGKIRIYSMRFCPYAQRALLVAIAKNVPHDVVNVNLKKKPEWIFELNPLGKVPTIQLNSKDVLYESLIVADFLDEAYPGRQLQAADPKQKALDRILVENFGKVPVHFYKLMFAGGNEEEVKTHIQGIRESLAPFEKELEKRGTTFFGGNDNPGMADYMIWPWIERLPVVKLYHPDLSDYENAKKENPRLENWRQAMKEDAAVKTFYLTPEQHQRFITSHFGNEVPDYDFLDE</sequence>